<dbReference type="EMBL" id="JBBKAJ010000022">
    <property type="protein sequence ID" value="MEJ8639460.1"/>
    <property type="molecule type" value="Genomic_DNA"/>
</dbReference>
<name>A0ACC6Q7B2_9ACTN</name>
<protein>
    <submittedName>
        <fullName evidence="1">Acyl-CoA dehydrogenase family protein</fullName>
    </submittedName>
</protein>
<keyword evidence="2" id="KW-1185">Reference proteome</keyword>
<accession>A0ACC6Q7B2</accession>
<proteinExistence type="predicted"/>
<organism evidence="1 2">
    <name type="scientific">Streptomyces achmelvichensis</name>
    <dbReference type="NCBI Taxonomy" id="3134111"/>
    <lineage>
        <taxon>Bacteria</taxon>
        <taxon>Bacillati</taxon>
        <taxon>Actinomycetota</taxon>
        <taxon>Actinomycetes</taxon>
        <taxon>Kitasatosporales</taxon>
        <taxon>Streptomycetaceae</taxon>
        <taxon>Streptomyces</taxon>
    </lineage>
</organism>
<reference evidence="1" key="1">
    <citation type="submission" date="2024-03" db="EMBL/GenBank/DDBJ databases">
        <title>Novel Streptomyces species of biotechnological and ecological value are a feature of Machair soil.</title>
        <authorList>
            <person name="Prole J.R."/>
            <person name="Goodfellow M."/>
            <person name="Allenby N."/>
            <person name="Ward A.C."/>
        </authorList>
    </citation>
    <scope>NUCLEOTIDE SEQUENCE</scope>
    <source>
        <strain evidence="1">MS2.AVA.5</strain>
    </source>
</reference>
<evidence type="ECO:0000313" key="1">
    <source>
        <dbReference type="EMBL" id="MEJ8639460.1"/>
    </source>
</evidence>
<gene>
    <name evidence="1" type="ORF">WKI67_39570</name>
</gene>
<sequence>MPKKSADGQSLPPTPVEETPWPRIVRELADDLATDAIARERTGKSPTDEVSRLREAGLLALLTPTRPAGRGSDWRTACAVVRETAAADSSMGELLARHYALTWSTRFFGSAGTAERHEARFAEEHWLLGGSIDVPAGSPTDLTLAPTGTGYLLGGRRSFTAGVTVADRLILGATCTKTGDLLLVLVDPADPGALVEAANERIGQRLAGAGSVDFDNVPVSSADHVLCALPRDEHTTSPFTALAPLALRLLLAHVALGLTEGALTEARDISRTAPPVPTATTMGGAYAERPSDDPYLLLAYGELAIGSHTAATVVEHATQALADAVALGPELSVDHHADVAVLVSAAEDVTGRTAVHTTTRLLELTADADDLDGRTGLDRFWRNARVLTAQTPSSHRLRDIGDNFLNGARAPFTARA</sequence>
<comment type="caution">
    <text evidence="1">The sequence shown here is derived from an EMBL/GenBank/DDBJ whole genome shotgun (WGS) entry which is preliminary data.</text>
</comment>
<evidence type="ECO:0000313" key="2">
    <source>
        <dbReference type="Proteomes" id="UP001377168"/>
    </source>
</evidence>
<dbReference type="Proteomes" id="UP001377168">
    <property type="component" value="Unassembled WGS sequence"/>
</dbReference>